<keyword evidence="2" id="KW-1185">Reference proteome</keyword>
<accession>A0ABQ5IEW6</accession>
<evidence type="ECO:0000313" key="1">
    <source>
        <dbReference type="EMBL" id="GJT98250.1"/>
    </source>
</evidence>
<gene>
    <name evidence="1" type="ORF">Tco_1093768</name>
</gene>
<reference evidence="1" key="1">
    <citation type="journal article" date="2022" name="Int. J. Mol. Sci.">
        <title>Draft Genome of Tanacetum Coccineum: Genomic Comparison of Closely Related Tanacetum-Family Plants.</title>
        <authorList>
            <person name="Yamashiro T."/>
            <person name="Shiraishi A."/>
            <person name="Nakayama K."/>
            <person name="Satake H."/>
        </authorList>
    </citation>
    <scope>NUCLEOTIDE SEQUENCE</scope>
</reference>
<reference evidence="1" key="2">
    <citation type="submission" date="2022-01" db="EMBL/GenBank/DDBJ databases">
        <authorList>
            <person name="Yamashiro T."/>
            <person name="Shiraishi A."/>
            <person name="Satake H."/>
            <person name="Nakayama K."/>
        </authorList>
    </citation>
    <scope>NUCLEOTIDE SEQUENCE</scope>
</reference>
<protein>
    <submittedName>
        <fullName evidence="1">Uncharacterized protein</fullName>
    </submittedName>
</protein>
<dbReference type="EMBL" id="BQNB010020658">
    <property type="protein sequence ID" value="GJT98250.1"/>
    <property type="molecule type" value="Genomic_DNA"/>
</dbReference>
<comment type="caution">
    <text evidence="1">The sequence shown here is derived from an EMBL/GenBank/DDBJ whole genome shotgun (WGS) entry which is preliminary data.</text>
</comment>
<name>A0ABQ5IEW6_9ASTR</name>
<proteinExistence type="predicted"/>
<evidence type="ECO:0000313" key="2">
    <source>
        <dbReference type="Proteomes" id="UP001151760"/>
    </source>
</evidence>
<sequence>MRIQKLPKKLGHLIYPWSYGIEQETDFPLLSKTPIHQSFKSWDEDGDKIRFDILFILGKEHCRSFSLAFFLILGREFELRAREKDLFIEKLKGNMDY</sequence>
<dbReference type="Proteomes" id="UP001151760">
    <property type="component" value="Unassembled WGS sequence"/>
</dbReference>
<organism evidence="1 2">
    <name type="scientific">Tanacetum coccineum</name>
    <dbReference type="NCBI Taxonomy" id="301880"/>
    <lineage>
        <taxon>Eukaryota</taxon>
        <taxon>Viridiplantae</taxon>
        <taxon>Streptophyta</taxon>
        <taxon>Embryophyta</taxon>
        <taxon>Tracheophyta</taxon>
        <taxon>Spermatophyta</taxon>
        <taxon>Magnoliopsida</taxon>
        <taxon>eudicotyledons</taxon>
        <taxon>Gunneridae</taxon>
        <taxon>Pentapetalae</taxon>
        <taxon>asterids</taxon>
        <taxon>campanulids</taxon>
        <taxon>Asterales</taxon>
        <taxon>Asteraceae</taxon>
        <taxon>Asteroideae</taxon>
        <taxon>Anthemideae</taxon>
        <taxon>Anthemidinae</taxon>
        <taxon>Tanacetum</taxon>
    </lineage>
</organism>